<dbReference type="CDD" id="cd10451">
    <property type="entry name" value="GIY-YIG_LuxR_like"/>
    <property type="match status" value="1"/>
</dbReference>
<reference evidence="1 2" key="1">
    <citation type="submission" date="2022-08" db="EMBL/GenBank/DDBJ databases">
        <title>Proteogenomics of the novel Dehalobacterium formicoaceticum strain EZ94 highlights a key role of methyltransferases during anaerobic dichloromethane degradation.</title>
        <authorList>
            <person name="Wasmund K."/>
        </authorList>
    </citation>
    <scope>NUCLEOTIDE SEQUENCE [LARGE SCALE GENOMIC DNA]</scope>
    <source>
        <strain evidence="1 2">EZ94</strain>
    </source>
</reference>
<dbReference type="InterPro" id="IPR035901">
    <property type="entry name" value="GIY-YIG_endonuc_sf"/>
</dbReference>
<keyword evidence="2" id="KW-1185">Reference proteome</keyword>
<organism evidence="1 2">
    <name type="scientific">Dehalobacterium formicoaceticum</name>
    <dbReference type="NCBI Taxonomy" id="51515"/>
    <lineage>
        <taxon>Bacteria</taxon>
        <taxon>Bacillati</taxon>
        <taxon>Bacillota</taxon>
        <taxon>Clostridia</taxon>
        <taxon>Eubacteriales</taxon>
        <taxon>Peptococcaceae</taxon>
        <taxon>Dehalobacterium</taxon>
    </lineage>
</organism>
<sequence length="116" mass="13986">MDRKKELKMQYKEMKPPMGMMMIHSHLSNKCYIEGVQNAAAKINRYRFQLTAGSHPNQGLQKDWKEHGEENFTMEILEYLPYDKDESKTDYSEDLAILQMTWEEKLRQKGWEFYQK</sequence>
<evidence type="ECO:0000313" key="1">
    <source>
        <dbReference type="EMBL" id="MCR6546015.1"/>
    </source>
</evidence>
<dbReference type="Gene3D" id="3.40.1440.10">
    <property type="entry name" value="GIY-YIG endonuclease"/>
    <property type="match status" value="1"/>
</dbReference>
<evidence type="ECO:0000313" key="2">
    <source>
        <dbReference type="Proteomes" id="UP001524944"/>
    </source>
</evidence>
<dbReference type="Proteomes" id="UP001524944">
    <property type="component" value="Unassembled WGS sequence"/>
</dbReference>
<dbReference type="RefSeq" id="WP_089612138.1">
    <property type="nucleotide sequence ID" value="NZ_CP022121.1"/>
</dbReference>
<protein>
    <submittedName>
        <fullName evidence="1">GIY-YIG nuclease family protein</fullName>
    </submittedName>
</protein>
<dbReference type="EMBL" id="JANPWE010000005">
    <property type="protein sequence ID" value="MCR6546015.1"/>
    <property type="molecule type" value="Genomic_DNA"/>
</dbReference>
<accession>A0ABT1Y559</accession>
<comment type="caution">
    <text evidence="1">The sequence shown here is derived from an EMBL/GenBank/DDBJ whole genome shotgun (WGS) entry which is preliminary data.</text>
</comment>
<proteinExistence type="predicted"/>
<dbReference type="SUPFAM" id="SSF82771">
    <property type="entry name" value="GIY-YIG endonuclease"/>
    <property type="match status" value="1"/>
</dbReference>
<gene>
    <name evidence="1" type="ORF">NVS47_10910</name>
</gene>
<name>A0ABT1Y559_9FIRM</name>